<comment type="similarity">
    <text evidence="1">Belongs to the TSR2 family.</text>
</comment>
<protein>
    <submittedName>
        <fullName evidence="3">Uncharacterized protein</fullName>
    </submittedName>
</protein>
<dbReference type="AlphaFoldDB" id="A0AA88W7U3"/>
<evidence type="ECO:0000313" key="3">
    <source>
        <dbReference type="EMBL" id="KAK3021188.1"/>
    </source>
</evidence>
<keyword evidence="4" id="KW-1185">Reference proteome</keyword>
<sequence length="110" mass="12425">MDQRVLSANDATQLRQGIGWLLSRWSAIQMAVDKEWGSSDSRQIAQQLALDIFYLEPASPIRTLPFYIVDDHKPPIYDDSCWLWRLLSSSVVLNVPSHGFQLPICHTGAA</sequence>
<dbReference type="Proteomes" id="UP001188597">
    <property type="component" value="Unassembled WGS sequence"/>
</dbReference>
<name>A0AA88W7U3_9ASTE</name>
<dbReference type="PANTHER" id="PTHR21250">
    <property type="entry name" value="PRE-RRNA-PROCESSING PROTEIN TSR2 HOMOLOG"/>
    <property type="match status" value="1"/>
</dbReference>
<gene>
    <name evidence="3" type="ORF">RJ639_045566</name>
</gene>
<evidence type="ECO:0000313" key="4">
    <source>
        <dbReference type="Proteomes" id="UP001188597"/>
    </source>
</evidence>
<evidence type="ECO:0000256" key="1">
    <source>
        <dbReference type="ARBA" id="ARBA00006524"/>
    </source>
</evidence>
<organism evidence="3 4">
    <name type="scientific">Escallonia herrerae</name>
    <dbReference type="NCBI Taxonomy" id="1293975"/>
    <lineage>
        <taxon>Eukaryota</taxon>
        <taxon>Viridiplantae</taxon>
        <taxon>Streptophyta</taxon>
        <taxon>Embryophyta</taxon>
        <taxon>Tracheophyta</taxon>
        <taxon>Spermatophyta</taxon>
        <taxon>Magnoliopsida</taxon>
        <taxon>eudicotyledons</taxon>
        <taxon>Gunneridae</taxon>
        <taxon>Pentapetalae</taxon>
        <taxon>asterids</taxon>
        <taxon>campanulids</taxon>
        <taxon>Escalloniales</taxon>
        <taxon>Escalloniaceae</taxon>
        <taxon>Escallonia</taxon>
    </lineage>
</organism>
<dbReference type="Pfam" id="PF10273">
    <property type="entry name" value="WGG"/>
    <property type="match status" value="1"/>
</dbReference>
<dbReference type="GO" id="GO:0006364">
    <property type="term" value="P:rRNA processing"/>
    <property type="evidence" value="ECO:0007669"/>
    <property type="project" value="UniProtKB-KW"/>
</dbReference>
<reference evidence="3" key="1">
    <citation type="submission" date="2022-12" db="EMBL/GenBank/DDBJ databases">
        <title>Draft genome assemblies for two species of Escallonia (Escalloniales).</title>
        <authorList>
            <person name="Chanderbali A."/>
            <person name="Dervinis C."/>
            <person name="Anghel I."/>
            <person name="Soltis D."/>
            <person name="Soltis P."/>
            <person name="Zapata F."/>
        </authorList>
    </citation>
    <scope>NUCLEOTIDE SEQUENCE</scope>
    <source>
        <strain evidence="3">UCBG64.0493</strain>
        <tissue evidence="3">Leaf</tissue>
    </source>
</reference>
<keyword evidence="2" id="KW-0698">rRNA processing</keyword>
<dbReference type="EMBL" id="JAVXUP010000774">
    <property type="protein sequence ID" value="KAK3021188.1"/>
    <property type="molecule type" value="Genomic_DNA"/>
</dbReference>
<proteinExistence type="inferred from homology"/>
<accession>A0AA88W7U3</accession>
<evidence type="ECO:0000256" key="2">
    <source>
        <dbReference type="ARBA" id="ARBA00022552"/>
    </source>
</evidence>
<comment type="caution">
    <text evidence="3">The sequence shown here is derived from an EMBL/GenBank/DDBJ whole genome shotgun (WGS) entry which is preliminary data.</text>
</comment>
<dbReference type="InterPro" id="IPR019398">
    <property type="entry name" value="Pre-rRNA_process_TSR2"/>
</dbReference>